<dbReference type="Pfam" id="PF03413">
    <property type="entry name" value="PepSY"/>
    <property type="match status" value="2"/>
</dbReference>
<protein>
    <submittedName>
        <fullName evidence="2">Peptidase YpeB-like protein</fullName>
    </submittedName>
</protein>
<dbReference type="InterPro" id="IPR025711">
    <property type="entry name" value="PepSY"/>
</dbReference>
<evidence type="ECO:0000259" key="1">
    <source>
        <dbReference type="Pfam" id="PF03413"/>
    </source>
</evidence>
<accession>A0A2V3VY21</accession>
<gene>
    <name evidence="2" type="ORF">DFR56_110108</name>
</gene>
<dbReference type="EMBL" id="QJJQ01000010">
    <property type="protein sequence ID" value="PXW85608.1"/>
    <property type="molecule type" value="Genomic_DNA"/>
</dbReference>
<keyword evidence="3" id="KW-1185">Reference proteome</keyword>
<dbReference type="OrthoDB" id="5361545at2"/>
<feature type="domain" description="PepSY" evidence="1">
    <location>
        <begin position="33"/>
        <end position="89"/>
    </location>
</feature>
<dbReference type="Gene3D" id="3.10.450.40">
    <property type="match status" value="2"/>
</dbReference>
<organism evidence="2 3">
    <name type="scientific">Pseudogracilibacillus auburnensis</name>
    <dbReference type="NCBI Taxonomy" id="1494959"/>
    <lineage>
        <taxon>Bacteria</taxon>
        <taxon>Bacillati</taxon>
        <taxon>Bacillota</taxon>
        <taxon>Bacilli</taxon>
        <taxon>Bacillales</taxon>
        <taxon>Bacillaceae</taxon>
        <taxon>Pseudogracilibacillus</taxon>
    </lineage>
</organism>
<evidence type="ECO:0000313" key="3">
    <source>
        <dbReference type="Proteomes" id="UP000247978"/>
    </source>
</evidence>
<dbReference type="AlphaFoldDB" id="A0A2V3VY21"/>
<feature type="domain" description="PepSY" evidence="1">
    <location>
        <begin position="159"/>
        <end position="213"/>
    </location>
</feature>
<dbReference type="Proteomes" id="UP000247978">
    <property type="component" value="Unassembled WGS sequence"/>
</dbReference>
<dbReference type="RefSeq" id="WP_146214295.1">
    <property type="nucleotide sequence ID" value="NZ_JBHUHB010000001.1"/>
</dbReference>
<comment type="caution">
    <text evidence="2">The sequence shown here is derived from an EMBL/GenBank/DDBJ whole genome shotgun (WGS) entry which is preliminary data.</text>
</comment>
<reference evidence="2 3" key="1">
    <citation type="submission" date="2018-05" db="EMBL/GenBank/DDBJ databases">
        <title>Genomic Encyclopedia of Type Strains, Phase IV (KMG-IV): sequencing the most valuable type-strain genomes for metagenomic binning, comparative biology and taxonomic classification.</title>
        <authorList>
            <person name="Goeker M."/>
        </authorList>
    </citation>
    <scope>NUCLEOTIDE SEQUENCE [LARGE SCALE GENOMIC DNA]</scope>
    <source>
        <strain evidence="2 3">DSM 28556</strain>
    </source>
</reference>
<proteinExistence type="predicted"/>
<name>A0A2V3VY21_9BACI</name>
<sequence length="219" mass="24386">MIKKTLITSGVIALAAALGFGIYHSDASQSDPKLTFDDIRNLVSSQYPGTITEIELEKKQNQSIYEVEIINDNMEYDLKLDGNSGEIIKLKEKRNVVDDDANIDAKQEIDLDDEVKEQEKAQEHALDKRDATGNEVALETKINKNEKKASENQSNNAVIDVAKAIDIAQQEFPGTVTNVELDEDDGRLIYEIEIEAGEEEAEFEIDAITGEIIVIEIDD</sequence>
<evidence type="ECO:0000313" key="2">
    <source>
        <dbReference type="EMBL" id="PXW85608.1"/>
    </source>
</evidence>